<feature type="non-terminal residue" evidence="6">
    <location>
        <position position="155"/>
    </location>
</feature>
<dbReference type="InterPro" id="IPR036909">
    <property type="entry name" value="Cyt_c-like_dom_sf"/>
</dbReference>
<protein>
    <submittedName>
        <fullName evidence="6">Secreted protein containing Cytochrome c, class I domain protein</fullName>
    </submittedName>
</protein>
<proteinExistence type="predicted"/>
<dbReference type="Gene3D" id="1.10.760.10">
    <property type="entry name" value="Cytochrome c-like domain"/>
    <property type="match status" value="1"/>
</dbReference>
<evidence type="ECO:0000256" key="3">
    <source>
        <dbReference type="ARBA" id="ARBA00023004"/>
    </source>
</evidence>
<dbReference type="Proteomes" id="UP000033423">
    <property type="component" value="Unassembled WGS sequence"/>
</dbReference>
<reference evidence="6 7" key="1">
    <citation type="submission" date="2015-02" db="EMBL/GenBank/DDBJ databases">
        <title>Single-cell genomics of uncultivated deep-branching MTB reveals a conserved set of magnetosome genes.</title>
        <authorList>
            <person name="Kolinko S."/>
            <person name="Richter M."/>
            <person name="Glockner F.O."/>
            <person name="Brachmann A."/>
            <person name="Schuler D."/>
        </authorList>
    </citation>
    <scope>NUCLEOTIDE SEQUENCE [LARGE SCALE GENOMIC DNA]</scope>
    <source>
        <strain evidence="6">TM-1</strain>
    </source>
</reference>
<dbReference type="EMBL" id="LACI01002473">
    <property type="protein sequence ID" value="KJU81966.1"/>
    <property type="molecule type" value="Genomic_DNA"/>
</dbReference>
<keyword evidence="1 4" id="KW-0349">Heme</keyword>
<dbReference type="GO" id="GO:0009055">
    <property type="term" value="F:electron transfer activity"/>
    <property type="evidence" value="ECO:0007669"/>
    <property type="project" value="InterPro"/>
</dbReference>
<gene>
    <name evidence="6" type="ORF">MBAV_005839</name>
</gene>
<dbReference type="SUPFAM" id="SSF46626">
    <property type="entry name" value="Cytochrome c"/>
    <property type="match status" value="1"/>
</dbReference>
<accession>A0A0F3GJA0</accession>
<dbReference type="GO" id="GO:0020037">
    <property type="term" value="F:heme binding"/>
    <property type="evidence" value="ECO:0007669"/>
    <property type="project" value="InterPro"/>
</dbReference>
<dbReference type="PROSITE" id="PS51007">
    <property type="entry name" value="CYTC"/>
    <property type="match status" value="1"/>
</dbReference>
<comment type="caution">
    <text evidence="6">The sequence shown here is derived from an EMBL/GenBank/DDBJ whole genome shotgun (WGS) entry which is preliminary data.</text>
</comment>
<dbReference type="Pfam" id="PF13442">
    <property type="entry name" value="Cytochrome_CBB3"/>
    <property type="match status" value="1"/>
</dbReference>
<keyword evidence="7" id="KW-1185">Reference proteome</keyword>
<organism evidence="6 7">
    <name type="scientific">Candidatus Magnetobacterium bavaricum</name>
    <dbReference type="NCBI Taxonomy" id="29290"/>
    <lineage>
        <taxon>Bacteria</taxon>
        <taxon>Pseudomonadati</taxon>
        <taxon>Nitrospirota</taxon>
        <taxon>Thermodesulfovibrionia</taxon>
        <taxon>Thermodesulfovibrionales</taxon>
        <taxon>Candidatus Magnetobacteriaceae</taxon>
        <taxon>Candidatus Magnetobacterium</taxon>
    </lineage>
</organism>
<feature type="domain" description="Cytochrome c" evidence="5">
    <location>
        <begin position="1"/>
        <end position="97"/>
    </location>
</feature>
<evidence type="ECO:0000313" key="6">
    <source>
        <dbReference type="EMBL" id="KJU81966.1"/>
    </source>
</evidence>
<evidence type="ECO:0000256" key="4">
    <source>
        <dbReference type="PROSITE-ProRule" id="PRU00433"/>
    </source>
</evidence>
<dbReference type="AlphaFoldDB" id="A0A0F3GJA0"/>
<keyword evidence="3 4" id="KW-0408">Iron</keyword>
<dbReference type="GO" id="GO:0046872">
    <property type="term" value="F:metal ion binding"/>
    <property type="evidence" value="ECO:0007669"/>
    <property type="project" value="UniProtKB-KW"/>
</dbReference>
<name>A0A0F3GJA0_9BACT</name>
<keyword evidence="2 4" id="KW-0479">Metal-binding</keyword>
<evidence type="ECO:0000256" key="2">
    <source>
        <dbReference type="ARBA" id="ARBA00022723"/>
    </source>
</evidence>
<evidence type="ECO:0000256" key="1">
    <source>
        <dbReference type="ARBA" id="ARBA00022617"/>
    </source>
</evidence>
<sequence>MAKAAKAFVVVLLILIPSLSFGDGEGDRYNMYCSACHGTDRLGVTASPLLPQLLTRYSDERLSTIIRKGLPATQMPSWPDMNDDDVKAIISYIRKPVSVKWTTQDIEKSIAMQEANPVRIESFKRIHNIKDITAVVERGNDSVWIMTGDRMVDSF</sequence>
<evidence type="ECO:0000259" key="5">
    <source>
        <dbReference type="PROSITE" id="PS51007"/>
    </source>
</evidence>
<evidence type="ECO:0000313" key="7">
    <source>
        <dbReference type="Proteomes" id="UP000033423"/>
    </source>
</evidence>
<dbReference type="InterPro" id="IPR009056">
    <property type="entry name" value="Cyt_c-like_dom"/>
</dbReference>